<dbReference type="OrthoDB" id="1418030at2759"/>
<gene>
    <name evidence="2" type="ORF">G2W53_001855</name>
</gene>
<proteinExistence type="predicted"/>
<evidence type="ECO:0000313" key="3">
    <source>
        <dbReference type="Proteomes" id="UP000634136"/>
    </source>
</evidence>
<dbReference type="Proteomes" id="UP000634136">
    <property type="component" value="Unassembled WGS sequence"/>
</dbReference>
<accession>A0A835CLW3</accession>
<dbReference type="AlphaFoldDB" id="A0A835CLW3"/>
<dbReference type="PANTHER" id="PTHR48045">
    <property type="entry name" value="UDP-GLYCOSYLTRANSFERASE 72B1"/>
    <property type="match status" value="1"/>
</dbReference>
<dbReference type="SUPFAM" id="SSF53756">
    <property type="entry name" value="UDP-Glycosyltransferase/glycogen phosphorylase"/>
    <property type="match status" value="1"/>
</dbReference>
<comment type="caution">
    <text evidence="2">The sequence shown here is derived from an EMBL/GenBank/DDBJ whole genome shotgun (WGS) entry which is preliminary data.</text>
</comment>
<organism evidence="2 3">
    <name type="scientific">Senna tora</name>
    <dbReference type="NCBI Taxonomy" id="362788"/>
    <lineage>
        <taxon>Eukaryota</taxon>
        <taxon>Viridiplantae</taxon>
        <taxon>Streptophyta</taxon>
        <taxon>Embryophyta</taxon>
        <taxon>Tracheophyta</taxon>
        <taxon>Spermatophyta</taxon>
        <taxon>Magnoliopsida</taxon>
        <taxon>eudicotyledons</taxon>
        <taxon>Gunneridae</taxon>
        <taxon>Pentapetalae</taxon>
        <taxon>rosids</taxon>
        <taxon>fabids</taxon>
        <taxon>Fabales</taxon>
        <taxon>Fabaceae</taxon>
        <taxon>Caesalpinioideae</taxon>
        <taxon>Cassia clade</taxon>
        <taxon>Senna</taxon>
    </lineage>
</organism>
<evidence type="ECO:0000313" key="2">
    <source>
        <dbReference type="EMBL" id="KAF7844950.1"/>
    </source>
</evidence>
<dbReference type="EMBL" id="JAAIUW010000001">
    <property type="protein sequence ID" value="KAF7844950.1"/>
    <property type="molecule type" value="Genomic_DNA"/>
</dbReference>
<feature type="region of interest" description="Disordered" evidence="1">
    <location>
        <begin position="1"/>
        <end position="32"/>
    </location>
</feature>
<dbReference type="Gene3D" id="3.40.50.2000">
    <property type="entry name" value="Glycogen Phosphorylase B"/>
    <property type="match status" value="3"/>
</dbReference>
<protein>
    <submittedName>
        <fullName evidence="2">Hydroquinone glucosyltransferase-like</fullName>
    </submittedName>
</protein>
<evidence type="ECO:0000256" key="1">
    <source>
        <dbReference type="SAM" id="MobiDB-lite"/>
    </source>
</evidence>
<dbReference type="PANTHER" id="PTHR48045:SF11">
    <property type="entry name" value="UDP-GLYCOSYLTRANSFERASE 72B1"/>
    <property type="match status" value="1"/>
</dbReference>
<sequence length="370" mass="41338">MSYPKPSHSPTRIREAIGSTPPRIPRHPPHSHTRLSLFHHTIPPFTQIHYHFLPQINAHDLPPNVDPATQMHLTVKHSLPYISHELTSLHSQSTLVALLVDLFSVDALEFGKKLNVHSNILYPSSAANLSFLLYLPTLHEILTNNNEDLSKPVKLPGSSITIPARDLHDLVHARGSPYYATMLHACEGLHKADSIIINTFRDLELKAMKNFPKINSDLPVFPVGPIIQTPAKTRASGPGLEWLDKQPRDSVLYVCFGSDATMSYEQTAELALGLEMSGQRFIWPINAVMLANELRVAARPLADEKEGIIKREEVARCVKCVLESEEGKEMYKRVLEVKDAAAIALGEKRFIYGKSCNYGTQVEKLQSLSE</sequence>
<reference evidence="2" key="1">
    <citation type="submission" date="2020-09" db="EMBL/GenBank/DDBJ databases">
        <title>Genome-Enabled Discovery of Anthraquinone Biosynthesis in Senna tora.</title>
        <authorList>
            <person name="Kang S.-H."/>
            <person name="Pandey R.P."/>
            <person name="Lee C.-M."/>
            <person name="Sim J.-S."/>
            <person name="Jeong J.-T."/>
            <person name="Choi B.-S."/>
            <person name="Jung M."/>
            <person name="Ginzburg D."/>
            <person name="Zhao K."/>
            <person name="Won S.Y."/>
            <person name="Oh T.-J."/>
            <person name="Yu Y."/>
            <person name="Kim N.-H."/>
            <person name="Lee O.R."/>
            <person name="Lee T.-H."/>
            <person name="Bashyal P."/>
            <person name="Kim T.-S."/>
            <person name="Lee W.-H."/>
            <person name="Kawkins C."/>
            <person name="Kim C.-K."/>
            <person name="Kim J.S."/>
            <person name="Ahn B.O."/>
            <person name="Rhee S.Y."/>
            <person name="Sohng J.K."/>
        </authorList>
    </citation>
    <scope>NUCLEOTIDE SEQUENCE</scope>
    <source>
        <tissue evidence="2">Leaf</tissue>
    </source>
</reference>
<keyword evidence="3" id="KW-1185">Reference proteome</keyword>
<name>A0A835CLW3_9FABA</name>
<keyword evidence="2" id="KW-0808">Transferase</keyword>
<dbReference type="GO" id="GO:0016740">
    <property type="term" value="F:transferase activity"/>
    <property type="evidence" value="ECO:0007669"/>
    <property type="project" value="UniProtKB-KW"/>
</dbReference>